<sequence length="205" mass="24692">MVLESVFRRVLNSITDKSNQTPLLFQDDKLYLLDDVKRDKCTLIKEFYYRKNYYLYEVHDLFSLCNIKNIKYRAEISKQYNTYNYYKFIKQLKDRQNNVRWVKTKNFVTISKQQMVSLTKHARPCKLFAIFINITHFYFKFFKFNTNLFNLILFNLIVAWRLGNTNNFLNLKGISKNILDFLLHHVKDNTFNLCKGANDLDSRNG</sequence>
<gene>
    <name evidence="1" type="primary">ORF49</name>
</gene>
<evidence type="ECO:0000313" key="1">
    <source>
        <dbReference type="EMBL" id="QIQ08613.1"/>
    </source>
</evidence>
<dbReference type="EMBL" id="MN604016">
    <property type="protein sequence ID" value="QIQ08613.1"/>
    <property type="molecule type" value="Genomic_DNA"/>
</dbReference>
<proteinExistence type="predicted"/>
<accession>A0A6G9HDI0</accession>
<reference evidence="1" key="1">
    <citation type="journal article" date="2020" name="MBio">
        <title>A New Family of DNA Viruses Causing Disease in Crustaceans from Diverse Aquatic Biomes.</title>
        <authorList>
            <person name="Subramaniam K."/>
            <person name="Behringer D.C."/>
            <person name="Bojko J."/>
            <person name="Yutin N."/>
            <person name="Clark A.S."/>
            <person name="Bateman K.S."/>
            <person name="van Aerle R."/>
            <person name="Bass D."/>
            <person name="Kerr R.C."/>
            <person name="Koonin E.V."/>
            <person name="Stentiford G.D."/>
            <person name="Waltzek T.B."/>
        </authorList>
    </citation>
    <scope>NUCLEOTIDE SEQUENCE</scope>
</reference>
<name>A0A6G9HDI0_9VIRU</name>
<protein>
    <submittedName>
        <fullName evidence="1">Membrane protein</fullName>
    </submittedName>
</protein>
<organism evidence="1">
    <name type="scientific">Dikerogammarus haemobaphes virus 1</name>
    <dbReference type="NCBI Taxonomy" id="2704946"/>
    <lineage>
        <taxon>Viruses</taxon>
    </lineage>
</organism>